<sequence length="340" mass="39477">MNSRTIQIKNNSYEDPFTQGYALQGLIDKGSEGIVYSILHKKSGQLLACKKIEVGESRINNLRVLQEIRLLKYLNHENIIHLEEYLFAQIESINTVFLVYELFPRNLSESIKSGRITASTQMKYIVSQLASALYYLHINNFIHRDVKPSNILINDRFKIKLCDFGSCKCLNQKESYPTIQTVCTKIYMPPEYFYEGVEENTTIDIWQLGCVYTQMILRTPPFKGHSVSSIKKSILSLIKPEEIIKINNNEEVNESYGLKETKTILPYFFRTLKIDSSSQELIYDMLQIDPLKRITAIEILQHQSIAMFKQPLGEKESHEFEFVKGNETYDEIVQLIKNEM</sequence>
<dbReference type="InterPro" id="IPR011009">
    <property type="entry name" value="Kinase-like_dom_sf"/>
</dbReference>
<dbReference type="GO" id="GO:0004672">
    <property type="term" value="F:protein kinase activity"/>
    <property type="evidence" value="ECO:0007669"/>
    <property type="project" value="InterPro"/>
</dbReference>
<feature type="domain" description="Protein kinase" evidence="3">
    <location>
        <begin position="21"/>
        <end position="305"/>
    </location>
</feature>
<dbReference type="FunFam" id="3.30.200.20:FF:001080">
    <property type="entry name" value="Protein kinase domain containing protein"/>
    <property type="match status" value="1"/>
</dbReference>
<dbReference type="VEuPathDB" id="AmoebaDB:EHI_194420"/>
<evidence type="ECO:0000313" key="4">
    <source>
        <dbReference type="EMBL" id="GAT94415.1"/>
    </source>
</evidence>
<keyword evidence="2" id="KW-0067">ATP-binding</keyword>
<dbReference type="VEuPathDB" id="AmoebaDB:KM1_013560"/>
<dbReference type="Proteomes" id="UP000078387">
    <property type="component" value="Unassembled WGS sequence"/>
</dbReference>
<dbReference type="Gene3D" id="1.10.510.10">
    <property type="entry name" value="Transferase(Phosphotransferase) domain 1"/>
    <property type="match status" value="1"/>
</dbReference>
<dbReference type="FunFam" id="1.10.510.10:FF:001448">
    <property type="entry name" value="Protein kinase domain containing protein"/>
    <property type="match status" value="1"/>
</dbReference>
<gene>
    <name evidence="4" type="ORF">CL6EHI_194420</name>
</gene>
<dbReference type="SUPFAM" id="SSF56112">
    <property type="entry name" value="Protein kinase-like (PK-like)"/>
    <property type="match status" value="1"/>
</dbReference>
<dbReference type="PANTHER" id="PTHR24055">
    <property type="entry name" value="MITOGEN-ACTIVATED PROTEIN KINASE"/>
    <property type="match status" value="1"/>
</dbReference>
<dbReference type="PROSITE" id="PS50011">
    <property type="entry name" value="PROTEIN_KINASE_DOM"/>
    <property type="match status" value="1"/>
</dbReference>
<dbReference type="VEuPathDB" id="AmoebaDB:EHI5A_011970"/>
<evidence type="ECO:0000259" key="3">
    <source>
        <dbReference type="PROSITE" id="PS50011"/>
    </source>
</evidence>
<organism evidence="4 5">
    <name type="scientific">Entamoeba histolytica</name>
    <dbReference type="NCBI Taxonomy" id="5759"/>
    <lineage>
        <taxon>Eukaryota</taxon>
        <taxon>Amoebozoa</taxon>
        <taxon>Evosea</taxon>
        <taxon>Archamoebae</taxon>
        <taxon>Mastigamoebida</taxon>
        <taxon>Entamoebidae</taxon>
        <taxon>Entamoeba</taxon>
    </lineage>
</organism>
<reference evidence="4 5" key="1">
    <citation type="submission" date="2016-05" db="EMBL/GenBank/DDBJ databases">
        <title>First whole genome sequencing of Entamoeba histolytica HM1:IMSS-clone-6.</title>
        <authorList>
            <person name="Mukherjee Avik.K."/>
            <person name="Izumyama S."/>
            <person name="Nakada-Tsukui K."/>
            <person name="Nozaki T."/>
        </authorList>
    </citation>
    <scope>NUCLEOTIDE SEQUENCE [LARGE SCALE GENOMIC DNA]</scope>
    <source>
        <strain evidence="4 5">HM1:IMSS clone 6</strain>
    </source>
</reference>
<dbReference type="InterPro" id="IPR050117">
    <property type="entry name" value="MAPK"/>
</dbReference>
<comment type="caution">
    <text evidence="4">The sequence shown here is derived from an EMBL/GenBank/DDBJ whole genome shotgun (WGS) entry which is preliminary data.</text>
</comment>
<dbReference type="GO" id="GO:0005524">
    <property type="term" value="F:ATP binding"/>
    <property type="evidence" value="ECO:0007669"/>
    <property type="project" value="UniProtKB-KW"/>
</dbReference>
<dbReference type="Pfam" id="PF00069">
    <property type="entry name" value="Pkinase"/>
    <property type="match status" value="1"/>
</dbReference>
<keyword evidence="1" id="KW-0547">Nucleotide-binding</keyword>
<evidence type="ECO:0000256" key="2">
    <source>
        <dbReference type="ARBA" id="ARBA00022840"/>
    </source>
</evidence>
<keyword evidence="4" id="KW-0808">Transferase</keyword>
<name>A0A5K1UPX0_ENTHI</name>
<evidence type="ECO:0000313" key="5">
    <source>
        <dbReference type="Proteomes" id="UP000078387"/>
    </source>
</evidence>
<dbReference type="OMA" id="DDHLYLI"/>
<dbReference type="AlphaFoldDB" id="A0A5K1UPX0"/>
<protein>
    <submittedName>
        <fullName evidence="4">Protein kinase domain containing protein</fullName>
    </submittedName>
</protein>
<accession>A0A5K1UPX0</accession>
<proteinExistence type="predicted"/>
<dbReference type="SMART" id="SM00220">
    <property type="entry name" value="S_TKc"/>
    <property type="match status" value="1"/>
</dbReference>
<evidence type="ECO:0000256" key="1">
    <source>
        <dbReference type="ARBA" id="ARBA00022741"/>
    </source>
</evidence>
<dbReference type="Gene3D" id="3.30.200.20">
    <property type="entry name" value="Phosphorylase Kinase, domain 1"/>
    <property type="match status" value="1"/>
</dbReference>
<dbReference type="InterPro" id="IPR008271">
    <property type="entry name" value="Ser/Thr_kinase_AS"/>
</dbReference>
<dbReference type="VEuPathDB" id="AmoebaDB:EHI7A_005170"/>
<keyword evidence="4" id="KW-0418">Kinase</keyword>
<dbReference type="PROSITE" id="PS00108">
    <property type="entry name" value="PROTEIN_KINASE_ST"/>
    <property type="match status" value="1"/>
</dbReference>
<dbReference type="EMBL" id="BDEQ01000001">
    <property type="protein sequence ID" value="GAT94415.1"/>
    <property type="molecule type" value="Genomic_DNA"/>
</dbReference>
<dbReference type="InterPro" id="IPR000719">
    <property type="entry name" value="Prot_kinase_dom"/>
</dbReference>
<dbReference type="VEuPathDB" id="AmoebaDB:EHI8A_003440"/>